<protein>
    <submittedName>
        <fullName evidence="1">Uncharacterized protein</fullName>
    </submittedName>
</protein>
<name>A0A5E8CIF2_9ZZZZ</name>
<accession>A0A5E8CIF2</accession>
<sequence>MKIIIYILLFLLVVSIANNYVLHKYQNNEYAIAVNPDIISPSELPKNIGIVSLYFFYNKDKKYNKCLANDKNQKVGENPLALVQLQDAIDEIYKKTNNNCYIVVKDNNKDNFDLKTYLPAALNQIS</sequence>
<organism evidence="1">
    <name type="scientific">seawater metagenome</name>
    <dbReference type="NCBI Taxonomy" id="1561972"/>
    <lineage>
        <taxon>unclassified sequences</taxon>
        <taxon>metagenomes</taxon>
        <taxon>ecological metagenomes</taxon>
    </lineage>
</organism>
<gene>
    <name evidence="1" type="ORF">CPAV1605_581</name>
</gene>
<proteinExistence type="predicted"/>
<dbReference type="AlphaFoldDB" id="A0A5E8CIF2"/>
<evidence type="ECO:0000313" key="1">
    <source>
        <dbReference type="EMBL" id="VVU94856.1"/>
    </source>
</evidence>
<reference evidence="1" key="1">
    <citation type="submission" date="2019-09" db="EMBL/GenBank/DDBJ databases">
        <authorList>
            <person name="Needham M D."/>
        </authorList>
    </citation>
    <scope>NUCLEOTIDE SEQUENCE</scope>
</reference>
<dbReference type="EMBL" id="CABVLZ010000002">
    <property type="protein sequence ID" value="VVU94856.1"/>
    <property type="molecule type" value="Genomic_DNA"/>
</dbReference>